<gene>
    <name evidence="1" type="ORF">L3Q82_023287</name>
</gene>
<feature type="non-terminal residue" evidence="1">
    <location>
        <position position="1"/>
    </location>
</feature>
<evidence type="ECO:0000313" key="2">
    <source>
        <dbReference type="Proteomes" id="UP000831701"/>
    </source>
</evidence>
<proteinExistence type="predicted"/>
<accession>A0ACB8WYD9</accession>
<dbReference type="Proteomes" id="UP000831701">
    <property type="component" value="Chromosome 5"/>
</dbReference>
<name>A0ACB8WYD9_9TELE</name>
<comment type="caution">
    <text evidence="1">The sequence shown here is derived from an EMBL/GenBank/DDBJ whole genome shotgun (WGS) entry which is preliminary data.</text>
</comment>
<sequence length="1795" mass="202520">ISKHMDTLLKGRDDKVSRDESRLAALMQSGSEVQAAGLSSISKAINSTETPVKEKHARPIKNNVPKVDKVKDIDRGYGLCVLNNATGIILGTHREKGAYTFWSYALGFPLASSSILSWKFCHVLHKVLRDGHRNANLHDKYGQLVALYTKLLCTKLEFHVKHSEIPPNLEVTDEVLERTAGTDINNVFQLTVEVFDYLDAELRLAETVIRQLNTSIAISTLTSGQCRLAPLIQVIQDCSHLYHFTVKLLFKLHACLPADTLQGHRDRFHDQFHSLKTFFNRARDMMYFKRLIQIPKLPDSPPNFLHAASLAKHVKPVVVIPDEDEPEQQDDDDDEPEPLIEVSNVSTPSLQARPQEPDIFDQTFGPPNGGFDDRDLQIESLKRDLELLRAELERVKAEAQRYITQLKSQINSLEAELEEQRAQKQRALVENEQLRMELEATRRRNAEHESLQTTFIEAESETYTLSHIRRLNVVNNVVISSCCAERAQATEQRYNKLKEKHTELVASHAELLRKSADTVKMLSVTQQTQEEVERTKQQLSFEIDRIKQESDMKLEEQKFEVEKLRRELEEKMAEMTRIKATLQSSEKTSEKVNSSMTALQAEKERLMRSVSEKEAELSSLRQAAQVQQSSLQQERERNSRELGELQGKLQEKSSQEEKLRQKLLEEQFALLQGTVTEAENIIQDAVAKLDDPLHVRCTSSPDYLISRAEATLGSIDKVKKGHADYLGNMGDAGGLLRALTQFSHLAADTIINGSATAHMAPTDHADRLTENCRGCATESLQFLKDLKTKTTLQRADPASIRVIVQKILYLGRELRPKGTDVRQDELGDLVDKEMAATSAAIEEAVRRIDEMMNQARKDTTGIKLEVNERILFSCTDLMKAIRMLIIASTDLQKEIVESGRGAATIKEFYARNSRWTEGLISAAKAVGWGATEMVESADKVVLHTGKYEELIVCSHEIAASTAQLVAASKVKADRSSKRLTVLQQASRHVNEMAANVVASTRTGQEHLEEKDTMDFSGMSLIKLRKEEMESQVKVLELESHLENERLRLGELRKKHYELAGVPLEQISEGNGETSSLAHPATMSPKPTKPALMKKPALAQKPNIPPKSTVGAGKKGFLRVHTPRRAAPNRPLHGAGESADGETCRMSEVIFRQRTDMETRGVSALDRPAAELTVPDVYDIAAALGQEFERIIDRFGCESLVGLVPKVVRVLELLEALASRGTAGQEAEELRGELERLRQERSDRYRQERKHQEELELVEDVWRGEIQDLVSQITQLQEENKRLLVSLSLKETPVTEEDLQKQEGMSEKERQVMKKLKDLVDKQRDEIRAKDHELTLKNEDVEALQMQQHRLIRINQDLRHRIGVMEAQGKTLIQQRAEMEAAAQAQQQELGSLRLEVARLRMELRGWELEREVTDIEETSLTSSGKSSPTSPQMASSAAAQPSPVKPISVWAECGGDPNFVANCFEQSPSLLPRSPNGENNEEDGDEDKDTAALFLKVSTDMEPEDETDSQEEEPDKPRFTLQELRDVLQERNELKAQVFVLQEELAYYKSEEFDDDISSVVCSPSPPPCSTYQPESGIRRLEKKKRKGRVDIKRDIVFFRGGAGMEFGEESSPALAFQKEAFELTVEDVYDISYVIGRDLLKISSAGEEVSDLQFRIVRVLEMFETLVNKYNLSLEELKMERDNLKRELDRIVQERSSSGPGTLTAGPNQLLVDLTDPNRPRFTMQELKEVLQERNQLKAQLMVAQEELQLYKSGILPQAEPAMVEVDLETPPATEHSPATINDAKEEKTTIGKL</sequence>
<keyword evidence="2" id="KW-1185">Reference proteome</keyword>
<evidence type="ECO:0000313" key="1">
    <source>
        <dbReference type="EMBL" id="KAI3372836.1"/>
    </source>
</evidence>
<protein>
    <submittedName>
        <fullName evidence="1">Uncharacterized protein</fullName>
    </submittedName>
</protein>
<reference evidence="1" key="1">
    <citation type="submission" date="2022-04" db="EMBL/GenBank/DDBJ databases">
        <title>Jade perch genome.</title>
        <authorList>
            <person name="Chao B."/>
        </authorList>
    </citation>
    <scope>NUCLEOTIDE SEQUENCE</scope>
    <source>
        <strain evidence="1">CB-2022</strain>
    </source>
</reference>
<dbReference type="EMBL" id="CM041535">
    <property type="protein sequence ID" value="KAI3372836.1"/>
    <property type="molecule type" value="Genomic_DNA"/>
</dbReference>
<organism evidence="1 2">
    <name type="scientific">Scortum barcoo</name>
    <name type="common">barcoo grunter</name>
    <dbReference type="NCBI Taxonomy" id="214431"/>
    <lineage>
        <taxon>Eukaryota</taxon>
        <taxon>Metazoa</taxon>
        <taxon>Chordata</taxon>
        <taxon>Craniata</taxon>
        <taxon>Vertebrata</taxon>
        <taxon>Euteleostomi</taxon>
        <taxon>Actinopterygii</taxon>
        <taxon>Neopterygii</taxon>
        <taxon>Teleostei</taxon>
        <taxon>Neoteleostei</taxon>
        <taxon>Acanthomorphata</taxon>
        <taxon>Eupercaria</taxon>
        <taxon>Centrarchiformes</taxon>
        <taxon>Terapontoidei</taxon>
        <taxon>Terapontidae</taxon>
        <taxon>Scortum</taxon>
    </lineage>
</organism>